<evidence type="ECO:0000313" key="3">
    <source>
        <dbReference type="Proteomes" id="UP000007879"/>
    </source>
</evidence>
<dbReference type="Gene3D" id="1.10.533.10">
    <property type="entry name" value="Death Domain, Fas"/>
    <property type="match status" value="1"/>
</dbReference>
<dbReference type="Proteomes" id="UP000007879">
    <property type="component" value="Unassembled WGS sequence"/>
</dbReference>
<accession>A0AAN0J4I2</accession>
<dbReference type="InterPro" id="IPR011029">
    <property type="entry name" value="DEATH-like_dom_sf"/>
</dbReference>
<name>A0AAN0J4I2_AMPQE</name>
<feature type="domain" description="Death" evidence="1">
    <location>
        <begin position="73"/>
        <end position="146"/>
    </location>
</feature>
<organism evidence="2 3">
    <name type="scientific">Amphimedon queenslandica</name>
    <name type="common">Sponge</name>
    <dbReference type="NCBI Taxonomy" id="400682"/>
    <lineage>
        <taxon>Eukaryota</taxon>
        <taxon>Metazoa</taxon>
        <taxon>Porifera</taxon>
        <taxon>Demospongiae</taxon>
        <taxon>Heteroscleromorpha</taxon>
        <taxon>Haplosclerida</taxon>
        <taxon>Niphatidae</taxon>
        <taxon>Amphimedon</taxon>
    </lineage>
</organism>
<dbReference type="GO" id="GO:0007165">
    <property type="term" value="P:signal transduction"/>
    <property type="evidence" value="ECO:0007669"/>
    <property type="project" value="InterPro"/>
</dbReference>
<dbReference type="EnsemblMetazoa" id="XM_019996351.1">
    <property type="protein sequence ID" value="XP_019851910.1"/>
    <property type="gene ID" value="LOC109581876"/>
</dbReference>
<keyword evidence="3" id="KW-1185">Reference proteome</keyword>
<dbReference type="GeneID" id="109581876"/>
<dbReference type="AlphaFoldDB" id="A0AAN0J4I2"/>
<sequence length="146" mass="16800">MQFTLSMKGHEYEKENVTLHFSGMEPANVTFYTNSIKDDDKNHGVHVEKQLDVTNLDQVILLLTNNYYDISAWERLCLSLGLYKHTLNTIQIEKKNDVFSALIECLHKWLLRNDKVDDKGGPTLTSLKNALRENGQKAVAENIMKF</sequence>
<reference evidence="2" key="2">
    <citation type="submission" date="2024-06" db="UniProtKB">
        <authorList>
            <consortium name="EnsemblMetazoa"/>
        </authorList>
    </citation>
    <scope>IDENTIFICATION</scope>
</reference>
<dbReference type="PROSITE" id="PS50017">
    <property type="entry name" value="DEATH_DOMAIN"/>
    <property type="match status" value="1"/>
</dbReference>
<protein>
    <recommendedName>
        <fullName evidence="1">Death domain-containing protein</fullName>
    </recommendedName>
</protein>
<dbReference type="RefSeq" id="XP_019851910.1">
    <property type="nucleotide sequence ID" value="XM_019996351.1"/>
</dbReference>
<evidence type="ECO:0000313" key="2">
    <source>
        <dbReference type="EnsemblMetazoa" id="XP_019851910.1"/>
    </source>
</evidence>
<dbReference type="CDD" id="cd01670">
    <property type="entry name" value="Death"/>
    <property type="match status" value="1"/>
</dbReference>
<evidence type="ECO:0000259" key="1">
    <source>
        <dbReference type="PROSITE" id="PS50017"/>
    </source>
</evidence>
<reference evidence="3" key="1">
    <citation type="journal article" date="2010" name="Nature">
        <title>The Amphimedon queenslandica genome and the evolution of animal complexity.</title>
        <authorList>
            <person name="Srivastava M."/>
            <person name="Simakov O."/>
            <person name="Chapman J."/>
            <person name="Fahey B."/>
            <person name="Gauthier M.E."/>
            <person name="Mitros T."/>
            <person name="Richards G.S."/>
            <person name="Conaco C."/>
            <person name="Dacre M."/>
            <person name="Hellsten U."/>
            <person name="Larroux C."/>
            <person name="Putnam N.H."/>
            <person name="Stanke M."/>
            <person name="Adamska M."/>
            <person name="Darling A."/>
            <person name="Degnan S.M."/>
            <person name="Oakley T.H."/>
            <person name="Plachetzki D.C."/>
            <person name="Zhai Y."/>
            <person name="Adamski M."/>
            <person name="Calcino A."/>
            <person name="Cummins S.F."/>
            <person name="Goodstein D.M."/>
            <person name="Harris C."/>
            <person name="Jackson D.J."/>
            <person name="Leys S.P."/>
            <person name="Shu S."/>
            <person name="Woodcroft B.J."/>
            <person name="Vervoort M."/>
            <person name="Kosik K.S."/>
            <person name="Manning G."/>
            <person name="Degnan B.M."/>
            <person name="Rokhsar D.S."/>
        </authorList>
    </citation>
    <scope>NUCLEOTIDE SEQUENCE [LARGE SCALE GENOMIC DNA]</scope>
</reference>
<dbReference type="KEGG" id="aqu:109581876"/>
<dbReference type="InterPro" id="IPR000488">
    <property type="entry name" value="Death_dom"/>
</dbReference>
<proteinExistence type="predicted"/>
<dbReference type="SUPFAM" id="SSF47986">
    <property type="entry name" value="DEATH domain"/>
    <property type="match status" value="1"/>
</dbReference>